<gene>
    <name evidence="1" type="ORF">SAMN05660282_00622</name>
</gene>
<dbReference type="OrthoDB" id="3268903at2"/>
<dbReference type="STRING" id="185761.SAMN05660282_00622"/>
<organism evidence="1 2">
    <name type="scientific">Corynebacterium spheniscorum</name>
    <dbReference type="NCBI Taxonomy" id="185761"/>
    <lineage>
        <taxon>Bacteria</taxon>
        <taxon>Bacillati</taxon>
        <taxon>Actinomycetota</taxon>
        <taxon>Actinomycetes</taxon>
        <taxon>Mycobacteriales</taxon>
        <taxon>Corynebacteriaceae</taxon>
        <taxon>Corynebacterium</taxon>
    </lineage>
</organism>
<evidence type="ECO:0000313" key="1">
    <source>
        <dbReference type="EMBL" id="SFG35444.1"/>
    </source>
</evidence>
<accession>A0A1I2R422</accession>
<dbReference type="Proteomes" id="UP000199065">
    <property type="component" value="Unassembled WGS sequence"/>
</dbReference>
<evidence type="ECO:0000313" key="2">
    <source>
        <dbReference type="Proteomes" id="UP000199065"/>
    </source>
</evidence>
<protein>
    <submittedName>
        <fullName evidence="1">TIGR03085 family protein</fullName>
    </submittedName>
</protein>
<sequence>MSFARKEMAQLKQLLLELGPHAPTLCEGWETKDLARHNLVRQQPWRYFQKLSYEDTVNLWKPTAVDDVVNTVEYFIHHEDVRRANGMAPREFSTKVEKMLVEKLKVFAPVLLRKEKPIMLVPEGFPAIVLGDRGVATRGDAVTKVMGKPSELILWAWGRRQAAEVT</sequence>
<name>A0A1I2R422_9CORY</name>
<reference evidence="1 2" key="1">
    <citation type="submission" date="2016-10" db="EMBL/GenBank/DDBJ databases">
        <authorList>
            <person name="de Groot N.N."/>
        </authorList>
    </citation>
    <scope>NUCLEOTIDE SEQUENCE [LARGE SCALE GENOMIC DNA]</scope>
    <source>
        <strain>J11</strain>
        <strain evidence="2">PG 39</strain>
    </source>
</reference>
<dbReference type="AlphaFoldDB" id="A0A1I2R422"/>
<keyword evidence="2" id="KW-1185">Reference proteome</keyword>
<dbReference type="EMBL" id="FOPJ01000003">
    <property type="protein sequence ID" value="SFG35444.1"/>
    <property type="molecule type" value="Genomic_DNA"/>
</dbReference>
<proteinExistence type="predicted"/>